<organism evidence="1 2">
    <name type="scientific">Propionibacterium freudenreichii subsp. shermanii (strain ATCC 9614 / DSM 4902 / CIP 103027 / NCIMB 8099 / CIRM-BIA1)</name>
    <dbReference type="NCBI Taxonomy" id="754252"/>
    <lineage>
        <taxon>Bacteria</taxon>
        <taxon>Bacillati</taxon>
        <taxon>Actinomycetota</taxon>
        <taxon>Actinomycetes</taxon>
        <taxon>Propionibacteriales</taxon>
        <taxon>Propionibacteriaceae</taxon>
        <taxon>Propionibacterium</taxon>
    </lineage>
</organism>
<dbReference type="HOGENOM" id="CLU_3435909_0_0_11"/>
<keyword evidence="2" id="KW-1185">Reference proteome</keyword>
<dbReference type="Proteomes" id="UP000000936">
    <property type="component" value="Chromosome"/>
</dbReference>
<name>D7GGX0_PROFC</name>
<dbReference type="EMBL" id="FN806773">
    <property type="protein sequence ID" value="CBL57781.1"/>
    <property type="molecule type" value="Genomic_DNA"/>
</dbReference>
<accession>D7GGX0</accession>
<reference evidence="1 2" key="1">
    <citation type="journal article" date="2010" name="PLoS ONE">
        <title>The complete genome of Propionibacterium freudenreichii CIRM-BIA1, a hardy actinobacterium with food and probiotic applications.</title>
        <authorList>
            <person name="Falentin H."/>
            <person name="Deutsch S.M."/>
            <person name="Jan G."/>
            <person name="Loux V."/>
            <person name="Thierry A."/>
            <person name="Parayre S."/>
            <person name="Maillard M.B."/>
            <person name="Dherbecourt J."/>
            <person name="Cousin F.J."/>
            <person name="Jardin J."/>
            <person name="Siguier P."/>
            <person name="Couloux A."/>
            <person name="Barbe V."/>
            <person name="Vacherie B."/>
            <person name="Wincker P."/>
            <person name="Gibrat J.F."/>
            <person name="Gaillardin C."/>
            <person name="Lortal S."/>
        </authorList>
    </citation>
    <scope>NUCLEOTIDE SEQUENCE [LARGE SCALE GENOMIC DNA]</scope>
    <source>
        <strain evidence="2">ATCC 9614 / DSM 4902 / CIP 103027 / NCIMB 8099 / CIRM-BIA1</strain>
    </source>
</reference>
<dbReference type="KEGG" id="pfr:PFREUD_22730"/>
<sequence length="13" mass="1608">MASSRTWLKTRDR</sequence>
<evidence type="ECO:0000313" key="1">
    <source>
        <dbReference type="EMBL" id="CBL57781.1"/>
    </source>
</evidence>
<proteinExistence type="predicted"/>
<evidence type="ECO:0000313" key="2">
    <source>
        <dbReference type="Proteomes" id="UP000000936"/>
    </source>
</evidence>
<gene>
    <name evidence="1" type="ordered locus">PFREUD_22730</name>
</gene>
<protein>
    <submittedName>
        <fullName evidence="1">Uncharacterized protein</fullName>
    </submittedName>
</protein>